<keyword evidence="2" id="KW-1185">Reference proteome</keyword>
<reference evidence="1 2" key="1">
    <citation type="submission" date="2021-06" db="EMBL/GenBank/DDBJ databases">
        <authorList>
            <person name="Kallberg Y."/>
            <person name="Tangrot J."/>
            <person name="Rosling A."/>
        </authorList>
    </citation>
    <scope>NUCLEOTIDE SEQUENCE [LARGE SCALE GENOMIC DNA]</scope>
    <source>
        <strain evidence="1 2">120-4 pot B 10/14</strain>
    </source>
</reference>
<evidence type="ECO:0000313" key="1">
    <source>
        <dbReference type="EMBL" id="CAG8851139.1"/>
    </source>
</evidence>
<name>A0ABN7XAR0_GIGMA</name>
<accession>A0ABN7XAR0</accession>
<proteinExistence type="predicted"/>
<evidence type="ECO:0000313" key="2">
    <source>
        <dbReference type="Proteomes" id="UP000789901"/>
    </source>
</evidence>
<feature type="non-terminal residue" evidence="1">
    <location>
        <position position="1"/>
    </location>
</feature>
<protein>
    <submittedName>
        <fullName evidence="1">8116_t:CDS:1</fullName>
    </submittedName>
</protein>
<dbReference type="Proteomes" id="UP000789901">
    <property type="component" value="Unassembled WGS sequence"/>
</dbReference>
<organism evidence="1 2">
    <name type="scientific">Gigaspora margarita</name>
    <dbReference type="NCBI Taxonomy" id="4874"/>
    <lineage>
        <taxon>Eukaryota</taxon>
        <taxon>Fungi</taxon>
        <taxon>Fungi incertae sedis</taxon>
        <taxon>Mucoromycota</taxon>
        <taxon>Glomeromycotina</taxon>
        <taxon>Glomeromycetes</taxon>
        <taxon>Diversisporales</taxon>
        <taxon>Gigasporaceae</taxon>
        <taxon>Gigaspora</taxon>
    </lineage>
</organism>
<dbReference type="EMBL" id="CAJVQB010104469">
    <property type="protein sequence ID" value="CAG8851139.1"/>
    <property type="molecule type" value="Genomic_DNA"/>
</dbReference>
<sequence>SRNSSNSKPERLQTSIWKFFTRGQSKGNGHWEGTCDYCRTFYPFNNLEDISTDEPFSTITLAFIIYGIPFHIINNPFFINALNLLNPSYSIPSYEVLSGCLLDIE</sequence>
<feature type="non-terminal residue" evidence="1">
    <location>
        <position position="105"/>
    </location>
</feature>
<comment type="caution">
    <text evidence="1">The sequence shown here is derived from an EMBL/GenBank/DDBJ whole genome shotgun (WGS) entry which is preliminary data.</text>
</comment>
<gene>
    <name evidence="1" type="ORF">GMARGA_LOCUS40581</name>
</gene>